<evidence type="ECO:0000313" key="2">
    <source>
        <dbReference type="Proteomes" id="UP000317909"/>
    </source>
</evidence>
<accession>A0A517TZ66</accession>
<gene>
    <name evidence="1" type="ORF">I41_28570</name>
</gene>
<reference evidence="1 2" key="1">
    <citation type="submission" date="2019-02" db="EMBL/GenBank/DDBJ databases">
        <title>Deep-cultivation of Planctomycetes and their phenomic and genomic characterization uncovers novel biology.</title>
        <authorList>
            <person name="Wiegand S."/>
            <person name="Jogler M."/>
            <person name="Boedeker C."/>
            <person name="Pinto D."/>
            <person name="Vollmers J."/>
            <person name="Rivas-Marin E."/>
            <person name="Kohn T."/>
            <person name="Peeters S.H."/>
            <person name="Heuer A."/>
            <person name="Rast P."/>
            <person name="Oberbeckmann S."/>
            <person name="Bunk B."/>
            <person name="Jeske O."/>
            <person name="Meyerdierks A."/>
            <person name="Storesund J.E."/>
            <person name="Kallscheuer N."/>
            <person name="Luecker S."/>
            <person name="Lage O.M."/>
            <person name="Pohl T."/>
            <person name="Merkel B.J."/>
            <person name="Hornburger P."/>
            <person name="Mueller R.-W."/>
            <person name="Bruemmer F."/>
            <person name="Labrenz M."/>
            <person name="Spormann A.M."/>
            <person name="Op den Camp H."/>
            <person name="Overmann J."/>
            <person name="Amann R."/>
            <person name="Jetten M.S.M."/>
            <person name="Mascher T."/>
            <person name="Medema M.H."/>
            <person name="Devos D.P."/>
            <person name="Kaster A.-K."/>
            <person name="Ovreas L."/>
            <person name="Rohde M."/>
            <person name="Galperin M.Y."/>
            <person name="Jogler C."/>
        </authorList>
    </citation>
    <scope>NUCLEOTIDE SEQUENCE [LARGE SCALE GENOMIC DNA]</scope>
    <source>
        <strain evidence="1 2">I41</strain>
    </source>
</reference>
<dbReference type="AlphaFoldDB" id="A0A517TZ66"/>
<keyword evidence="2" id="KW-1185">Reference proteome</keyword>
<protein>
    <submittedName>
        <fullName evidence="1">Uncharacterized protein</fullName>
    </submittedName>
</protein>
<proteinExistence type="predicted"/>
<dbReference type="KEGG" id="llh:I41_28570"/>
<name>A0A517TZ66_9BACT</name>
<organism evidence="1 2">
    <name type="scientific">Lacipirellula limnantheis</name>
    <dbReference type="NCBI Taxonomy" id="2528024"/>
    <lineage>
        <taxon>Bacteria</taxon>
        <taxon>Pseudomonadati</taxon>
        <taxon>Planctomycetota</taxon>
        <taxon>Planctomycetia</taxon>
        <taxon>Pirellulales</taxon>
        <taxon>Lacipirellulaceae</taxon>
        <taxon>Lacipirellula</taxon>
    </lineage>
</organism>
<dbReference type="EMBL" id="CP036339">
    <property type="protein sequence ID" value="QDT73667.1"/>
    <property type="molecule type" value="Genomic_DNA"/>
</dbReference>
<dbReference type="Proteomes" id="UP000317909">
    <property type="component" value="Chromosome"/>
</dbReference>
<sequence length="250" mass="27568">MTRARQLKWAAQVDHVREATLAGTADAGAWSAYFESIAPGVSPVAQDGRCPVMIVAAEARFYGVQFREVSISVSVSSQSLRAGQLGETWFLAQAWSSVRAFAWVERTMFSTPYEHALISLDPLQPVKITLASATGAELRATMAPQTSTARSAKSDADEEWLGYLLVPNRVGASAQRQQAFIARLRGRTQRFAFDPQQDELRISAGTSTWARSPFADCDFVADEWVIRGDGFHAKSRTYRLTEIEQMTVSP</sequence>
<evidence type="ECO:0000313" key="1">
    <source>
        <dbReference type="EMBL" id="QDT73667.1"/>
    </source>
</evidence>